<evidence type="ECO:0000313" key="8">
    <source>
        <dbReference type="Proteomes" id="UP000054248"/>
    </source>
</evidence>
<dbReference type="InterPro" id="IPR013780">
    <property type="entry name" value="Glyco_hydro_b"/>
</dbReference>
<dbReference type="PROSITE" id="PS00659">
    <property type="entry name" value="GLYCOSYL_HYDROL_F5"/>
    <property type="match status" value="1"/>
</dbReference>
<reference evidence="8" key="2">
    <citation type="submission" date="2015-01" db="EMBL/GenBank/DDBJ databases">
        <title>Evolutionary Origins and Diversification of the Mycorrhizal Mutualists.</title>
        <authorList>
            <consortium name="DOE Joint Genome Institute"/>
            <consortium name="Mycorrhizal Genomics Consortium"/>
            <person name="Kohler A."/>
            <person name="Kuo A."/>
            <person name="Nagy L.G."/>
            <person name="Floudas D."/>
            <person name="Copeland A."/>
            <person name="Barry K.W."/>
            <person name="Cichocki N."/>
            <person name="Veneault-Fourrey C."/>
            <person name="LaButti K."/>
            <person name="Lindquist E.A."/>
            <person name="Lipzen A."/>
            <person name="Lundell T."/>
            <person name="Morin E."/>
            <person name="Murat C."/>
            <person name="Riley R."/>
            <person name="Ohm R."/>
            <person name="Sun H."/>
            <person name="Tunlid A."/>
            <person name="Henrissat B."/>
            <person name="Grigoriev I.V."/>
            <person name="Hibbett D.S."/>
            <person name="Martin F."/>
        </authorList>
    </citation>
    <scope>NUCLEOTIDE SEQUENCE [LARGE SCALE GENOMIC DNA]</scope>
    <source>
        <strain evidence="8">MUT 4182</strain>
    </source>
</reference>
<dbReference type="SUPFAM" id="SSF51445">
    <property type="entry name" value="(Trans)glycosidases"/>
    <property type="match status" value="1"/>
</dbReference>
<feature type="compositionally biased region" description="Polar residues" evidence="4">
    <location>
        <begin position="759"/>
        <end position="770"/>
    </location>
</feature>
<feature type="domain" description="Glycoside hydrolase family 5" evidence="5">
    <location>
        <begin position="85"/>
        <end position="147"/>
    </location>
</feature>
<dbReference type="OrthoDB" id="9971853at2759"/>
<reference evidence="7 8" key="1">
    <citation type="submission" date="2014-04" db="EMBL/GenBank/DDBJ databases">
        <authorList>
            <consortium name="DOE Joint Genome Institute"/>
            <person name="Kuo A."/>
            <person name="Girlanda M."/>
            <person name="Perotto S."/>
            <person name="Kohler A."/>
            <person name="Nagy L.G."/>
            <person name="Floudas D."/>
            <person name="Copeland A."/>
            <person name="Barry K.W."/>
            <person name="Cichocki N."/>
            <person name="Veneault-Fourrey C."/>
            <person name="LaButti K."/>
            <person name="Lindquist E.A."/>
            <person name="Lipzen A."/>
            <person name="Lundell T."/>
            <person name="Morin E."/>
            <person name="Murat C."/>
            <person name="Sun H."/>
            <person name="Tunlid A."/>
            <person name="Henrissat B."/>
            <person name="Grigoriev I.V."/>
            <person name="Hibbett D.S."/>
            <person name="Martin F."/>
            <person name="Nordberg H.P."/>
            <person name="Cantor M.N."/>
            <person name="Hua S.X."/>
        </authorList>
    </citation>
    <scope>NUCLEOTIDE SEQUENCE [LARGE SCALE GENOMIC DNA]</scope>
    <source>
        <strain evidence="7 8">MUT 4182</strain>
    </source>
</reference>
<dbReference type="InterPro" id="IPR052066">
    <property type="entry name" value="Glycosphingolipid_Hydrolases"/>
</dbReference>
<keyword evidence="8" id="KW-1185">Reference proteome</keyword>
<dbReference type="HOGENOM" id="CLU_009024_0_0_1"/>
<dbReference type="Pfam" id="PF18564">
    <property type="entry name" value="Glyco_hydro_5_C"/>
    <property type="match status" value="1"/>
</dbReference>
<dbReference type="InterPro" id="IPR001547">
    <property type="entry name" value="Glyco_hydro_5"/>
</dbReference>
<feature type="region of interest" description="Disordered" evidence="4">
    <location>
        <begin position="755"/>
        <end position="797"/>
    </location>
</feature>
<dbReference type="GO" id="GO:0000272">
    <property type="term" value="P:polysaccharide catabolic process"/>
    <property type="evidence" value="ECO:0007669"/>
    <property type="project" value="InterPro"/>
</dbReference>
<evidence type="ECO:0000256" key="2">
    <source>
        <dbReference type="ARBA" id="ARBA00022801"/>
    </source>
</evidence>
<dbReference type="STRING" id="1051891.A0A0C3M727"/>
<dbReference type="PANTHER" id="PTHR31308:SF6">
    <property type="entry name" value="GLYCOSIDE HYDROLASE FAMILY 5 C-TERMINAL DOMAIN-CONTAINING PROTEIN"/>
    <property type="match status" value="1"/>
</dbReference>
<organism evidence="7 8">
    <name type="scientific">Tulasnella calospora MUT 4182</name>
    <dbReference type="NCBI Taxonomy" id="1051891"/>
    <lineage>
        <taxon>Eukaryota</taxon>
        <taxon>Fungi</taxon>
        <taxon>Dikarya</taxon>
        <taxon>Basidiomycota</taxon>
        <taxon>Agaricomycotina</taxon>
        <taxon>Agaricomycetes</taxon>
        <taxon>Cantharellales</taxon>
        <taxon>Tulasnellaceae</taxon>
        <taxon>Tulasnella</taxon>
    </lineage>
</organism>
<comment type="similarity">
    <text evidence="1">Belongs to the glycosyl hydrolase 5 (cellulase A) family.</text>
</comment>
<sequence length="899" mass="100676">MPAVPTTSPATGDPVPPYYIHTTAGHFVDTSGRTLLLRGVNLSGDNKYPIGHNSYTLDGFWESGETGNVSFVGRPFPLEEAGVHLERLRGWGMNFIRYVLCWEALEHAGPKQYDEEFIDYTIALLRKCKEFGFKVYIDPHQDVWSRWSGGSGAPFWTLHACGLEPRNFTATGGLIHNEYPDPKSPDPNKFPPMAWPTSYFRLPSMTLFTMFFGGRDFAPKCIIDGMNIQDYLQSHFIDAFTHLADRLREAGGLLDECVIAWESMNEPSEGFITLDDLTNFHEEQQLKIESCPTPAQALRLGSGMAQTVDFWTFKSTGPTKTGTVLVDPKGASVWLDQKHEPGSVSIKWGWQRDPGWKLGVCPWEQHGLWDKESGTMKILDYFKWSRNSESKRKIDFVAEYWLPFWKSWSQSIRKAHPEAIVFIQPPLFKPPPNMSESDMKGRVAYSPHFYDGLTMITRHWNWFNSSTIHVLRKRIHIIQSFKVGDESIKKNFQEQLALFREDVNENVGAYPVVLGETGTPFDVDSKRSYGMTHGGVYIGNHVQQQKALDASLGATDGSNVYNYTIWAYNSTHSWENGDGFNGEDLSIWSPDDHTYRRHVKFERLAKAAAEGKLPSVSIGSAEVPPDELEVDETAPVPPDEMEVKPVPLPSLLKSREAKNFEFLVDGARALGAFSRPYPIKTVGRPKHLSYNILQATFSMTVSVEPSDAPPEGLLERTGFKEKGLPTEIYLPLTTFSSPPTLFPVPTAEEGAEELLASRSGRSTPNKSRPSTPSPPHGKKKIGSRTPKQNLKELTKRSHSIQDAISRMHFAFAGDKSKVAAGYALHLSSDPPLPLQIPDDVLDIDVEVSGGSWELRGQTLLWYYPVPNEGTKTYTIKIKKRDPRPGSPSKAGKDEGCAIM</sequence>
<feature type="domain" description="Glycoside hydrolase family 5 C-terminal" evidence="6">
    <location>
        <begin position="675"/>
        <end position="735"/>
    </location>
</feature>
<proteinExistence type="inferred from homology"/>
<evidence type="ECO:0000259" key="5">
    <source>
        <dbReference type="Pfam" id="PF00150"/>
    </source>
</evidence>
<evidence type="ECO:0000256" key="4">
    <source>
        <dbReference type="SAM" id="MobiDB-lite"/>
    </source>
</evidence>
<evidence type="ECO:0008006" key="9">
    <source>
        <dbReference type="Google" id="ProtNLM"/>
    </source>
</evidence>
<gene>
    <name evidence="7" type="ORF">M407DRAFT_227596</name>
</gene>
<dbReference type="Pfam" id="PF00150">
    <property type="entry name" value="Cellulase"/>
    <property type="match status" value="1"/>
</dbReference>
<evidence type="ECO:0000259" key="6">
    <source>
        <dbReference type="Pfam" id="PF18564"/>
    </source>
</evidence>
<dbReference type="GO" id="GO:0050295">
    <property type="term" value="F:steryl-beta-glucosidase activity"/>
    <property type="evidence" value="ECO:0007669"/>
    <property type="project" value="TreeGrafter"/>
</dbReference>
<evidence type="ECO:0000313" key="7">
    <source>
        <dbReference type="EMBL" id="KIO29472.1"/>
    </source>
</evidence>
<keyword evidence="2" id="KW-0378">Hydrolase</keyword>
<dbReference type="InterPro" id="IPR018087">
    <property type="entry name" value="Glyco_hydro_5_CS"/>
</dbReference>
<dbReference type="PANTHER" id="PTHR31308">
    <property type="match status" value="1"/>
</dbReference>
<protein>
    <recommendedName>
        <fullName evidence="9">Glycoside hydrolase family 5 protein</fullName>
    </recommendedName>
</protein>
<dbReference type="InterPro" id="IPR041036">
    <property type="entry name" value="GH5_C"/>
</dbReference>
<feature type="region of interest" description="Disordered" evidence="4">
    <location>
        <begin position="878"/>
        <end position="899"/>
    </location>
</feature>
<dbReference type="AlphaFoldDB" id="A0A0C3M727"/>
<feature type="compositionally biased region" description="Basic and acidic residues" evidence="4">
    <location>
        <begin position="890"/>
        <end position="899"/>
    </location>
</feature>
<name>A0A0C3M727_9AGAM</name>
<dbReference type="Proteomes" id="UP000054248">
    <property type="component" value="Unassembled WGS sequence"/>
</dbReference>
<feature type="region of interest" description="Disordered" evidence="4">
    <location>
        <begin position="617"/>
        <end position="642"/>
    </location>
</feature>
<dbReference type="Gene3D" id="2.60.40.1180">
    <property type="entry name" value="Golgi alpha-mannosidase II"/>
    <property type="match status" value="1"/>
</dbReference>
<dbReference type="InterPro" id="IPR017853">
    <property type="entry name" value="GH"/>
</dbReference>
<dbReference type="GO" id="GO:1904462">
    <property type="term" value="P:ergosteryl 3-beta-D-glucoside catabolic process"/>
    <property type="evidence" value="ECO:0007669"/>
    <property type="project" value="TreeGrafter"/>
</dbReference>
<dbReference type="EMBL" id="KN822982">
    <property type="protein sequence ID" value="KIO29472.1"/>
    <property type="molecule type" value="Genomic_DNA"/>
</dbReference>
<dbReference type="Gene3D" id="3.20.20.80">
    <property type="entry name" value="Glycosidases"/>
    <property type="match status" value="2"/>
</dbReference>
<evidence type="ECO:0000256" key="3">
    <source>
        <dbReference type="ARBA" id="ARBA00023295"/>
    </source>
</evidence>
<accession>A0A0C3M727</accession>
<evidence type="ECO:0000256" key="1">
    <source>
        <dbReference type="ARBA" id="ARBA00005641"/>
    </source>
</evidence>
<keyword evidence="3" id="KW-0326">Glycosidase</keyword>